<dbReference type="RefSeq" id="WP_120725864.1">
    <property type="nucleotide sequence ID" value="NZ_CP032698.1"/>
</dbReference>
<accession>A0A387HRP1</accession>
<dbReference type="PANTHER" id="PTHR35201">
    <property type="entry name" value="TERPENE SYNTHASE"/>
    <property type="match status" value="1"/>
</dbReference>
<dbReference type="Pfam" id="PF19086">
    <property type="entry name" value="Terpene_syn_C_2"/>
    <property type="match status" value="1"/>
</dbReference>
<keyword evidence="4" id="KW-1185">Reference proteome</keyword>
<reference evidence="3 4" key="1">
    <citation type="submission" date="2018-10" db="EMBL/GenBank/DDBJ databases">
        <title>Relationship between Morphology and Antimicrobial Activity in Streptomyces.</title>
        <authorList>
            <person name="Kang H.J."/>
            <person name="Kim S.B."/>
        </authorList>
    </citation>
    <scope>NUCLEOTIDE SEQUENCE [LARGE SCALE GENOMIC DNA]</scope>
    <source>
        <strain evidence="3 4">BH38</strain>
    </source>
</reference>
<evidence type="ECO:0000256" key="1">
    <source>
        <dbReference type="ARBA" id="ARBA00023239"/>
    </source>
</evidence>
<dbReference type="NCBIfam" id="NF041624">
    <property type="entry name" value="isoafr_syn"/>
    <property type="match status" value="1"/>
</dbReference>
<comment type="cofactor">
    <cofactor evidence="2">
        <name>Mg(2+)</name>
        <dbReference type="ChEBI" id="CHEBI:18420"/>
    </cofactor>
</comment>
<sequence>MGSTGRVRSARTRTGLVDIPFPARRHPRHELARRHTLDWLYEFGMLAGEQATAEYDAMGLERLMAYFYPDASDAHLALATDLNAWFFVFDDQFDGPLGKRPDVVVRQIDTVLRTMSDEPPVPGEATNRLAESFRDLWQRVTAGTPLLWQDRFRAHWREYLTAYHWEALNRTRNGTLTLPLFLRGRRDSIGVQPCLDLVERCGGYTLPRELHEGAPLAEMRVITADVVIFVNDMVSVDKELAAGDVNNSVIILLRQEMCSVDQAVRRVAAMANSRIARFQELTVELAAQLDTTELPERVRAQVDDYVDGMRALMSGNLAWSLETARYGEAGIAAVSEGRQRPWAQLFPEQASGEREGA</sequence>
<dbReference type="AlphaFoldDB" id="A0A387HRP1"/>
<dbReference type="InterPro" id="IPR048128">
    <property type="entry name" value="Isoafr/prist_syn"/>
</dbReference>
<protein>
    <recommendedName>
        <fullName evidence="2">Terpene synthase</fullName>
        <ecNumber evidence="2">4.2.3.-</ecNumber>
    </recommendedName>
</protein>
<evidence type="ECO:0000256" key="2">
    <source>
        <dbReference type="RuleBase" id="RU366034"/>
    </source>
</evidence>
<dbReference type="EMBL" id="CP032698">
    <property type="protein sequence ID" value="AYG84452.1"/>
    <property type="molecule type" value="Genomic_DNA"/>
</dbReference>
<dbReference type="SFLD" id="SFLDG01020">
    <property type="entry name" value="Terpene_Cyclase_Like_2"/>
    <property type="match status" value="1"/>
</dbReference>
<evidence type="ECO:0000313" key="3">
    <source>
        <dbReference type="EMBL" id="AYG84452.1"/>
    </source>
</evidence>
<dbReference type="PANTHER" id="PTHR35201:SF4">
    <property type="entry name" value="BETA-PINACENE SYNTHASE-RELATED"/>
    <property type="match status" value="1"/>
</dbReference>
<evidence type="ECO:0000313" key="4">
    <source>
        <dbReference type="Proteomes" id="UP000271554"/>
    </source>
</evidence>
<keyword evidence="1 2" id="KW-0456">Lyase</keyword>
<dbReference type="KEGG" id="shun:DWB77_06666"/>
<comment type="similarity">
    <text evidence="2">Belongs to the terpene synthase family.</text>
</comment>
<dbReference type="GO" id="GO:0046872">
    <property type="term" value="F:metal ion binding"/>
    <property type="evidence" value="ECO:0007669"/>
    <property type="project" value="UniProtKB-KW"/>
</dbReference>
<dbReference type="Proteomes" id="UP000271554">
    <property type="component" value="Chromosome"/>
</dbReference>
<organism evidence="3 4">
    <name type="scientific">Streptomyces hundungensis</name>
    <dbReference type="NCBI Taxonomy" id="1077946"/>
    <lineage>
        <taxon>Bacteria</taxon>
        <taxon>Bacillati</taxon>
        <taxon>Actinomycetota</taxon>
        <taxon>Actinomycetes</taxon>
        <taxon>Kitasatosporales</taxon>
        <taxon>Streptomycetaceae</taxon>
        <taxon>Streptomyces</taxon>
    </lineage>
</organism>
<dbReference type="OrthoDB" id="3676909at2"/>
<name>A0A387HRP1_9ACTN</name>
<keyword evidence="2" id="KW-0460">Magnesium</keyword>
<dbReference type="EC" id="4.2.3.-" evidence="2"/>
<dbReference type="GO" id="GO:0010333">
    <property type="term" value="F:terpene synthase activity"/>
    <property type="evidence" value="ECO:0007669"/>
    <property type="project" value="InterPro"/>
</dbReference>
<dbReference type="InterPro" id="IPR034686">
    <property type="entry name" value="Terpene_cyclase-like_2"/>
</dbReference>
<dbReference type="SFLD" id="SFLDS00005">
    <property type="entry name" value="Isoprenoid_Synthase_Type_I"/>
    <property type="match status" value="1"/>
</dbReference>
<dbReference type="Gene3D" id="1.10.600.10">
    <property type="entry name" value="Farnesyl Diphosphate Synthase"/>
    <property type="match status" value="1"/>
</dbReference>
<gene>
    <name evidence="3" type="primary">ptlA</name>
    <name evidence="3" type="ORF">DWB77_06666</name>
</gene>
<proteinExistence type="inferred from homology"/>
<dbReference type="SUPFAM" id="SSF48576">
    <property type="entry name" value="Terpenoid synthases"/>
    <property type="match status" value="1"/>
</dbReference>
<dbReference type="InterPro" id="IPR008949">
    <property type="entry name" value="Isoprenoid_synthase_dom_sf"/>
</dbReference>
<keyword evidence="2" id="KW-0479">Metal-binding</keyword>